<gene>
    <name evidence="2" type="ORF">LCGC14_0411560</name>
</gene>
<feature type="transmembrane region" description="Helical" evidence="1">
    <location>
        <begin position="351"/>
        <end position="371"/>
    </location>
</feature>
<organism evidence="2">
    <name type="scientific">marine sediment metagenome</name>
    <dbReference type="NCBI Taxonomy" id="412755"/>
    <lineage>
        <taxon>unclassified sequences</taxon>
        <taxon>metagenomes</taxon>
        <taxon>ecological metagenomes</taxon>
    </lineage>
</organism>
<feature type="transmembrane region" description="Helical" evidence="1">
    <location>
        <begin position="439"/>
        <end position="460"/>
    </location>
</feature>
<accession>A0A0F9SZE3</accession>
<keyword evidence="1" id="KW-0472">Membrane</keyword>
<dbReference type="AlphaFoldDB" id="A0A0F9SZE3"/>
<evidence type="ECO:0000256" key="1">
    <source>
        <dbReference type="SAM" id="Phobius"/>
    </source>
</evidence>
<keyword evidence="1" id="KW-0812">Transmembrane</keyword>
<comment type="caution">
    <text evidence="2">The sequence shown here is derived from an EMBL/GenBank/DDBJ whole genome shotgun (WGS) entry which is preliminary data.</text>
</comment>
<feature type="transmembrane region" description="Helical" evidence="1">
    <location>
        <begin position="228"/>
        <end position="257"/>
    </location>
</feature>
<dbReference type="PROSITE" id="PS51257">
    <property type="entry name" value="PROKAR_LIPOPROTEIN"/>
    <property type="match status" value="1"/>
</dbReference>
<protein>
    <recommendedName>
        <fullName evidence="3">Glycosyltransferase RgtA/B/C/D-like domain-containing protein</fullName>
    </recommendedName>
</protein>
<feature type="transmembrane region" description="Helical" evidence="1">
    <location>
        <begin position="77"/>
        <end position="97"/>
    </location>
</feature>
<feature type="transmembrane region" description="Helical" evidence="1">
    <location>
        <begin position="45"/>
        <end position="65"/>
    </location>
</feature>
<feature type="transmembrane region" description="Helical" evidence="1">
    <location>
        <begin position="410"/>
        <end position="427"/>
    </location>
</feature>
<evidence type="ECO:0008006" key="3">
    <source>
        <dbReference type="Google" id="ProtNLM"/>
    </source>
</evidence>
<evidence type="ECO:0000313" key="2">
    <source>
        <dbReference type="EMBL" id="KKN72329.1"/>
    </source>
</evidence>
<proteinExistence type="predicted"/>
<feature type="transmembrane region" description="Helical" evidence="1">
    <location>
        <begin position="264"/>
        <end position="283"/>
    </location>
</feature>
<reference evidence="2" key="1">
    <citation type="journal article" date="2015" name="Nature">
        <title>Complex archaea that bridge the gap between prokaryotes and eukaryotes.</title>
        <authorList>
            <person name="Spang A."/>
            <person name="Saw J.H."/>
            <person name="Jorgensen S.L."/>
            <person name="Zaremba-Niedzwiedzka K."/>
            <person name="Martijn J."/>
            <person name="Lind A.E."/>
            <person name="van Eijk R."/>
            <person name="Schleper C."/>
            <person name="Guy L."/>
            <person name="Ettema T.J."/>
        </authorList>
    </citation>
    <scope>NUCLEOTIDE SEQUENCE</scope>
</reference>
<dbReference type="EMBL" id="LAZR01000364">
    <property type="protein sequence ID" value="KKN72329.1"/>
    <property type="molecule type" value="Genomic_DNA"/>
</dbReference>
<name>A0A0F9SZE3_9ZZZZ</name>
<feature type="transmembrane region" description="Helical" evidence="1">
    <location>
        <begin position="378"/>
        <end position="398"/>
    </location>
</feature>
<keyword evidence="1" id="KW-1133">Transmembrane helix</keyword>
<feature type="transmembrane region" description="Helical" evidence="1">
    <location>
        <begin position="184"/>
        <end position="208"/>
    </location>
</feature>
<sequence length="597" mass="66341">MIQRLSAYTGFGAACTFSTAATSAALVVAIQNPTTGYELSIYASTSWPVWVLIVINTVVCVVLLLREAVAGNQSRRWLIPLGILMANGLLVILMSVVRGYYAMGGDTLIHIGYTMDLTNGLVSSLNFYPAAHVIPAGLNLLGVPLNVATGLSPAIWYVVYVASFYWLAKLLFKDKRLVILVSTLAAVLLLPHGPALVATPLAASMFPLTLLVVLKLRQDFRVRYLVCYLALLAVLLFTHPLALEALVIALGVACVVLVKNRWKLAGLTAVTLVLLVWWAGYWYHLDTARILPWNDTEATTALVDPTELDSTEPSSILSVENTTSILPSLTGVEATQTIGTSSGVSLILRRYGGEILLGGLAAVSLVLLLLRKGYRNKYVFLSGLFVAFNVVWFAGWYLSLGVYESFLIRLMYWVPVVSILLAAPLFLRMLDSQRLRRLSIAGTFAILIAISGYAVFNLYASPITGTQNLQTTHQEIKGMTWLIENGDPDTYIVHLNSQRVSRYVAVLHGYEWVHQHRSTYWLVQYEPKLMGLFNYNDHSSVGDKYADDIYLVVTKLDRLLPRWEEDKLYLLETDEAATLIYKDSDEFEVWYVEGHKQ</sequence>